<reference evidence="3 4" key="1">
    <citation type="submission" date="2019-02" db="EMBL/GenBank/DDBJ databases">
        <title>Deep-cultivation of Planctomycetes and their phenomic and genomic characterization uncovers novel biology.</title>
        <authorList>
            <person name="Wiegand S."/>
            <person name="Jogler M."/>
            <person name="Boedeker C."/>
            <person name="Pinto D."/>
            <person name="Vollmers J."/>
            <person name="Rivas-Marin E."/>
            <person name="Kohn T."/>
            <person name="Peeters S.H."/>
            <person name="Heuer A."/>
            <person name="Rast P."/>
            <person name="Oberbeckmann S."/>
            <person name="Bunk B."/>
            <person name="Jeske O."/>
            <person name="Meyerdierks A."/>
            <person name="Storesund J.E."/>
            <person name="Kallscheuer N."/>
            <person name="Luecker S."/>
            <person name="Lage O.M."/>
            <person name="Pohl T."/>
            <person name="Merkel B.J."/>
            <person name="Hornburger P."/>
            <person name="Mueller R.-W."/>
            <person name="Bruemmer F."/>
            <person name="Labrenz M."/>
            <person name="Spormann A.M."/>
            <person name="Op den Camp H."/>
            <person name="Overmann J."/>
            <person name="Amann R."/>
            <person name="Jetten M.S.M."/>
            <person name="Mascher T."/>
            <person name="Medema M.H."/>
            <person name="Devos D.P."/>
            <person name="Kaster A.-K."/>
            <person name="Ovreas L."/>
            <person name="Rohde M."/>
            <person name="Galperin M.Y."/>
            <person name="Jogler C."/>
        </authorList>
    </citation>
    <scope>NUCLEOTIDE SEQUENCE [LARGE SCALE GENOMIC DNA]</scope>
    <source>
        <strain evidence="3 4">Mal33</strain>
    </source>
</reference>
<dbReference type="InterPro" id="IPR019734">
    <property type="entry name" value="TPR_rpt"/>
</dbReference>
<proteinExistence type="predicted"/>
<dbReference type="Pfam" id="PF13432">
    <property type="entry name" value="TPR_16"/>
    <property type="match status" value="3"/>
</dbReference>
<keyword evidence="1" id="KW-0802">TPR repeat</keyword>
<keyword evidence="2" id="KW-0732">Signal</keyword>
<organism evidence="3 4">
    <name type="scientific">Rosistilla oblonga</name>
    <dbReference type="NCBI Taxonomy" id="2527990"/>
    <lineage>
        <taxon>Bacteria</taxon>
        <taxon>Pseudomonadati</taxon>
        <taxon>Planctomycetota</taxon>
        <taxon>Planctomycetia</taxon>
        <taxon>Pirellulales</taxon>
        <taxon>Pirellulaceae</taxon>
        <taxon>Rosistilla</taxon>
    </lineage>
</organism>
<dbReference type="Pfam" id="PF13174">
    <property type="entry name" value="TPR_6"/>
    <property type="match status" value="1"/>
</dbReference>
<dbReference type="Gene3D" id="1.25.40.10">
    <property type="entry name" value="Tetratricopeptide repeat domain"/>
    <property type="match status" value="3"/>
</dbReference>
<evidence type="ECO:0000256" key="2">
    <source>
        <dbReference type="SAM" id="SignalP"/>
    </source>
</evidence>
<dbReference type="SMART" id="SM00028">
    <property type="entry name" value="TPR"/>
    <property type="match status" value="5"/>
</dbReference>
<dbReference type="PROSITE" id="PS50005">
    <property type="entry name" value="TPR"/>
    <property type="match status" value="1"/>
</dbReference>
<keyword evidence="4" id="KW-1185">Reference proteome</keyword>
<evidence type="ECO:0000313" key="4">
    <source>
        <dbReference type="Proteomes" id="UP000316770"/>
    </source>
</evidence>
<dbReference type="SUPFAM" id="SSF48452">
    <property type="entry name" value="TPR-like"/>
    <property type="match status" value="2"/>
</dbReference>
<feature type="signal peptide" evidence="2">
    <location>
        <begin position="1"/>
        <end position="27"/>
    </location>
</feature>
<dbReference type="InterPro" id="IPR011990">
    <property type="entry name" value="TPR-like_helical_dom_sf"/>
</dbReference>
<feature type="repeat" description="TPR" evidence="1">
    <location>
        <begin position="537"/>
        <end position="570"/>
    </location>
</feature>
<accession>A0A518ITD9</accession>
<protein>
    <submittedName>
        <fullName evidence="3">Outer membrane protein assembly factor BamD</fullName>
    </submittedName>
</protein>
<dbReference type="AlphaFoldDB" id="A0A518ITD9"/>
<name>A0A518ITD9_9BACT</name>
<sequence precursor="true">MRKQAFFLNLRTILTAFLITLGVSATAEDSFRAGLAELAAGSFEKAAATLSEFVKKHPEHPAAVQAMCGNGQALSAMGRNAEAADVFEAALKRRSNRVREAPIRLSCAKCQLHAGRYSAAAEHAHQAIQVSTSPSERAAAYPMLISALCEDERCSEAWLHLQKGADSGELDPNVTVSLAKKVAAGALKQGEAKTACEAFGWQMENDQDDRGKQEAALGYAWAQAALATTPTEAAEALLEYVDDYPKSPGAARALLAAARKQIDADQTPVAIELLQRLYAQYADASETVDGLTLLIQIAQKAGDEELLQETRAHLAQQHTDTPAARSVLHLAIADAAKSGDDAKFEAVASVVFNAGDPQLVDQTLDRLSETAGNEIVLRFADAGLQRMIDPQQHIVTGAIIDWLFEHQHWSVITEATAKMPAEVLVSNQHQGAVIAESLQRLGSSKAAYDLFTRLAAGSEPTFVVLLRRSELAVQVGSVYEATQAIAAATAAAESSRDRQYVQIVAAQLAIRRADFDSSRKLLDTVVLSPAADQRLRGRAQWLIGETYFMQRDYRAAIDAYRRCETLFPESGWGAAALLQAGKAFEKMGNFRDAAVCYTSLLNKHAKSPYARLASRRLGWIGNETTR</sequence>
<evidence type="ECO:0000256" key="1">
    <source>
        <dbReference type="PROSITE-ProRule" id="PRU00339"/>
    </source>
</evidence>
<feature type="chain" id="PRO_5021781781" evidence="2">
    <location>
        <begin position="28"/>
        <end position="626"/>
    </location>
</feature>
<dbReference type="EMBL" id="CP036318">
    <property type="protein sequence ID" value="QDV56356.1"/>
    <property type="molecule type" value="Genomic_DNA"/>
</dbReference>
<dbReference type="RefSeq" id="WP_145284690.1">
    <property type="nucleotide sequence ID" value="NZ_CP036318.1"/>
</dbReference>
<dbReference type="Proteomes" id="UP000316770">
    <property type="component" value="Chromosome"/>
</dbReference>
<gene>
    <name evidence="3" type="primary">bamD_1</name>
    <name evidence="3" type="ORF">Mal33_23420</name>
</gene>
<evidence type="ECO:0000313" key="3">
    <source>
        <dbReference type="EMBL" id="QDV56356.1"/>
    </source>
</evidence>